<dbReference type="PANTHER" id="PTHR47371:SF3">
    <property type="entry name" value="PHOSPHOGLYCEROL TRANSFERASE I"/>
    <property type="match status" value="1"/>
</dbReference>
<dbReference type="InterPro" id="IPR017850">
    <property type="entry name" value="Alkaline_phosphatase_core_sf"/>
</dbReference>
<evidence type="ECO:0000256" key="6">
    <source>
        <dbReference type="ARBA" id="ARBA00023136"/>
    </source>
</evidence>
<evidence type="ECO:0000259" key="8">
    <source>
        <dbReference type="Pfam" id="PF00884"/>
    </source>
</evidence>
<protein>
    <submittedName>
        <fullName evidence="9">LTA synthase family protein</fullName>
    </submittedName>
</protein>
<keyword evidence="5 7" id="KW-1133">Transmembrane helix</keyword>
<keyword evidence="6 7" id="KW-0472">Membrane</keyword>
<dbReference type="AlphaFoldDB" id="A0A9D1YPQ5"/>
<dbReference type="EMBL" id="DXDD01000073">
    <property type="protein sequence ID" value="HIY60168.1"/>
    <property type="molecule type" value="Genomic_DNA"/>
</dbReference>
<organism evidence="9 10">
    <name type="scientific">Candidatus Eisenbergiella pullistercoris</name>
    <dbReference type="NCBI Taxonomy" id="2838555"/>
    <lineage>
        <taxon>Bacteria</taxon>
        <taxon>Bacillati</taxon>
        <taxon>Bacillota</taxon>
        <taxon>Clostridia</taxon>
        <taxon>Lachnospirales</taxon>
        <taxon>Lachnospiraceae</taxon>
        <taxon>Eisenbergiella</taxon>
    </lineage>
</organism>
<comment type="pathway">
    <text evidence="2">Cell wall biogenesis; lipoteichoic acid biosynthesis.</text>
</comment>
<comment type="caution">
    <text evidence="9">The sequence shown here is derived from an EMBL/GenBank/DDBJ whole genome shotgun (WGS) entry which is preliminary data.</text>
</comment>
<dbReference type="GO" id="GO:0005886">
    <property type="term" value="C:plasma membrane"/>
    <property type="evidence" value="ECO:0007669"/>
    <property type="project" value="UniProtKB-SubCell"/>
</dbReference>
<dbReference type="Pfam" id="PF00884">
    <property type="entry name" value="Sulfatase"/>
    <property type="match status" value="1"/>
</dbReference>
<feature type="transmembrane region" description="Helical" evidence="7">
    <location>
        <begin position="12"/>
        <end position="29"/>
    </location>
</feature>
<feature type="transmembrane region" description="Helical" evidence="7">
    <location>
        <begin position="149"/>
        <end position="168"/>
    </location>
</feature>
<evidence type="ECO:0000256" key="4">
    <source>
        <dbReference type="ARBA" id="ARBA00022692"/>
    </source>
</evidence>
<proteinExistence type="predicted"/>
<dbReference type="InterPro" id="IPR050448">
    <property type="entry name" value="OpgB/LTA_synthase_biosynth"/>
</dbReference>
<evidence type="ECO:0000256" key="2">
    <source>
        <dbReference type="ARBA" id="ARBA00004936"/>
    </source>
</evidence>
<evidence type="ECO:0000256" key="7">
    <source>
        <dbReference type="SAM" id="Phobius"/>
    </source>
</evidence>
<sequence length="622" mass="68999">MKKVIQKIRESRLSLIMLLLAPAATFYLLEWYTHNPFETMKTTPQVLNLVMFELLALLLFAAFGRLHVALMTETLFFGIYGLVNYFVLNFRSVPIQPWDLLSVGTAASVAGNYDYTLDREAVLVVLGFALLLILEFFCRFTLKKGTWKLRLPMAASLVVLLGAFGLMFHSDEIVEQKLRLYNKLFTPTTISFKNGTALAFVMELRYMSVDKPAGYDADAAAAALAALDETQTADSGSGEAGEAGGSGAPEVIEASALPSDALSGEKEQLPNIIVIMDEAFSDPAILGDFSVNQDYMPFVHSLLSGAENTVSGWLNVSVLGGNTANTEFEYLTGNTMAFLPQGSIPYQQYIGENAPSLASHLASLGYRTVAMHPYNASGWDRDTVYPAIGFSEMYFLPDFENPVKVRNYVSDQSDFEKIVEIFENKGEEPLFLFNVTMQNHSSYTESFDNFDPRIEAEDCSQTLNNYLSLLSLSDQALEELISWFAGQEEETVIVFFGDHQTTNSVIEPILKRNGKSSSTLTQEEQADRYKVPFFIWANFDIEEESGVETSANYLASRTLEAAGVPMDGYFAWLSGFAETVPVISANHVTLADGTFTSADDQSELLSDYRGYQYYRLFDSSAD</sequence>
<name>A0A9D1YPQ5_9FIRM</name>
<keyword evidence="3" id="KW-1003">Cell membrane</keyword>
<reference evidence="9" key="1">
    <citation type="journal article" date="2021" name="PeerJ">
        <title>Extensive microbial diversity within the chicken gut microbiome revealed by metagenomics and culture.</title>
        <authorList>
            <person name="Gilroy R."/>
            <person name="Ravi A."/>
            <person name="Getino M."/>
            <person name="Pursley I."/>
            <person name="Horton D.L."/>
            <person name="Alikhan N.F."/>
            <person name="Baker D."/>
            <person name="Gharbi K."/>
            <person name="Hall N."/>
            <person name="Watson M."/>
            <person name="Adriaenssens E.M."/>
            <person name="Foster-Nyarko E."/>
            <person name="Jarju S."/>
            <person name="Secka A."/>
            <person name="Antonio M."/>
            <person name="Oren A."/>
            <person name="Chaudhuri R.R."/>
            <person name="La Ragione R."/>
            <person name="Hildebrand F."/>
            <person name="Pallen M.J."/>
        </authorList>
    </citation>
    <scope>NUCLEOTIDE SEQUENCE</scope>
    <source>
        <strain evidence="9">ChiSxjej3B15-24422</strain>
    </source>
</reference>
<dbReference type="Proteomes" id="UP000824007">
    <property type="component" value="Unassembled WGS sequence"/>
</dbReference>
<comment type="subcellular location">
    <subcellularLocation>
        <location evidence="1">Cell membrane</location>
        <topology evidence="1">Multi-pass membrane protein</topology>
    </subcellularLocation>
</comment>
<feature type="transmembrane region" description="Helical" evidence="7">
    <location>
        <begin position="121"/>
        <end position="142"/>
    </location>
</feature>
<dbReference type="InterPro" id="IPR000917">
    <property type="entry name" value="Sulfatase_N"/>
</dbReference>
<evidence type="ECO:0000256" key="3">
    <source>
        <dbReference type="ARBA" id="ARBA00022475"/>
    </source>
</evidence>
<reference evidence="9" key="2">
    <citation type="submission" date="2021-04" db="EMBL/GenBank/DDBJ databases">
        <authorList>
            <person name="Gilroy R."/>
        </authorList>
    </citation>
    <scope>NUCLEOTIDE SEQUENCE</scope>
    <source>
        <strain evidence="9">ChiSxjej3B15-24422</strain>
    </source>
</reference>
<evidence type="ECO:0000313" key="10">
    <source>
        <dbReference type="Proteomes" id="UP000824007"/>
    </source>
</evidence>
<gene>
    <name evidence="9" type="ORF">H9831_05740</name>
</gene>
<dbReference type="CDD" id="cd16015">
    <property type="entry name" value="LTA_synthase"/>
    <property type="match status" value="1"/>
</dbReference>
<feature type="transmembrane region" description="Helical" evidence="7">
    <location>
        <begin position="75"/>
        <end position="93"/>
    </location>
</feature>
<feature type="transmembrane region" description="Helical" evidence="7">
    <location>
        <begin position="49"/>
        <end position="68"/>
    </location>
</feature>
<keyword evidence="4 7" id="KW-0812">Transmembrane</keyword>
<evidence type="ECO:0000313" key="9">
    <source>
        <dbReference type="EMBL" id="HIY60168.1"/>
    </source>
</evidence>
<accession>A0A9D1YPQ5</accession>
<dbReference type="Gene3D" id="3.40.720.10">
    <property type="entry name" value="Alkaline Phosphatase, subunit A"/>
    <property type="match status" value="1"/>
</dbReference>
<feature type="domain" description="Sulfatase N-terminal" evidence="8">
    <location>
        <begin position="270"/>
        <end position="564"/>
    </location>
</feature>
<dbReference type="PANTHER" id="PTHR47371">
    <property type="entry name" value="LIPOTEICHOIC ACID SYNTHASE"/>
    <property type="match status" value="1"/>
</dbReference>
<evidence type="ECO:0000256" key="1">
    <source>
        <dbReference type="ARBA" id="ARBA00004651"/>
    </source>
</evidence>
<dbReference type="SUPFAM" id="SSF53649">
    <property type="entry name" value="Alkaline phosphatase-like"/>
    <property type="match status" value="1"/>
</dbReference>
<evidence type="ECO:0000256" key="5">
    <source>
        <dbReference type="ARBA" id="ARBA00022989"/>
    </source>
</evidence>